<evidence type="ECO:0000313" key="6">
    <source>
        <dbReference type="EMBL" id="PXW97590.1"/>
    </source>
</evidence>
<dbReference type="InterPro" id="IPR036390">
    <property type="entry name" value="WH_DNA-bd_sf"/>
</dbReference>
<proteinExistence type="inferred from homology"/>
<name>A0A318H2P4_9BURK</name>
<evidence type="ECO:0000256" key="4">
    <source>
        <dbReference type="ARBA" id="ARBA00023163"/>
    </source>
</evidence>
<dbReference type="GO" id="GO:0003700">
    <property type="term" value="F:DNA-binding transcription factor activity"/>
    <property type="evidence" value="ECO:0007669"/>
    <property type="project" value="InterPro"/>
</dbReference>
<dbReference type="Gene3D" id="3.40.190.10">
    <property type="entry name" value="Periplasmic binding protein-like II"/>
    <property type="match status" value="2"/>
</dbReference>
<dbReference type="InterPro" id="IPR036388">
    <property type="entry name" value="WH-like_DNA-bd_sf"/>
</dbReference>
<dbReference type="Gene3D" id="1.10.10.10">
    <property type="entry name" value="Winged helix-like DNA-binding domain superfamily/Winged helix DNA-binding domain"/>
    <property type="match status" value="1"/>
</dbReference>
<accession>A0A318H2P4</accession>
<dbReference type="Proteomes" id="UP000247811">
    <property type="component" value="Unassembled WGS sequence"/>
</dbReference>
<evidence type="ECO:0000256" key="3">
    <source>
        <dbReference type="ARBA" id="ARBA00023125"/>
    </source>
</evidence>
<evidence type="ECO:0000313" key="7">
    <source>
        <dbReference type="Proteomes" id="UP000247811"/>
    </source>
</evidence>
<dbReference type="PRINTS" id="PR00039">
    <property type="entry name" value="HTHLYSR"/>
</dbReference>
<dbReference type="PROSITE" id="PS50931">
    <property type="entry name" value="HTH_LYSR"/>
    <property type="match status" value="1"/>
</dbReference>
<evidence type="ECO:0000256" key="1">
    <source>
        <dbReference type="ARBA" id="ARBA00009437"/>
    </source>
</evidence>
<dbReference type="InterPro" id="IPR050389">
    <property type="entry name" value="LysR-type_TF"/>
</dbReference>
<keyword evidence="3" id="KW-0238">DNA-binding</keyword>
<dbReference type="AlphaFoldDB" id="A0A318H2P4"/>
<dbReference type="SUPFAM" id="SSF53850">
    <property type="entry name" value="Periplasmic binding protein-like II"/>
    <property type="match status" value="1"/>
</dbReference>
<keyword evidence="7" id="KW-1185">Reference proteome</keyword>
<feature type="domain" description="HTH lysR-type" evidence="5">
    <location>
        <begin position="6"/>
        <end position="63"/>
    </location>
</feature>
<dbReference type="PANTHER" id="PTHR30118">
    <property type="entry name" value="HTH-TYPE TRANSCRIPTIONAL REGULATOR LEUO-RELATED"/>
    <property type="match status" value="1"/>
</dbReference>
<dbReference type="InterPro" id="IPR005119">
    <property type="entry name" value="LysR_subst-bd"/>
</dbReference>
<dbReference type="Pfam" id="PF00126">
    <property type="entry name" value="HTH_1"/>
    <property type="match status" value="1"/>
</dbReference>
<dbReference type="SUPFAM" id="SSF46785">
    <property type="entry name" value="Winged helix' DNA-binding domain"/>
    <property type="match status" value="1"/>
</dbReference>
<dbReference type="InterPro" id="IPR000847">
    <property type="entry name" value="LysR_HTH_N"/>
</dbReference>
<dbReference type="CDD" id="cd08459">
    <property type="entry name" value="PBP2_DntR_NahR_LinR_like"/>
    <property type="match status" value="1"/>
</dbReference>
<dbReference type="GO" id="GO:0003677">
    <property type="term" value="F:DNA binding"/>
    <property type="evidence" value="ECO:0007669"/>
    <property type="project" value="UniProtKB-KW"/>
</dbReference>
<protein>
    <submittedName>
        <fullName evidence="6">LysR family transcriptional regulator</fullName>
    </submittedName>
</protein>
<dbReference type="Pfam" id="PF03466">
    <property type="entry name" value="LysR_substrate"/>
    <property type="match status" value="1"/>
</dbReference>
<reference evidence="6 7" key="1">
    <citation type="submission" date="2018-05" db="EMBL/GenBank/DDBJ databases">
        <title>Genomic Encyclopedia of Type Strains, Phase IV (KMG-IV): sequencing the most valuable type-strain genomes for metagenomic binning, comparative biology and taxonomic classification.</title>
        <authorList>
            <person name="Goeker M."/>
        </authorList>
    </citation>
    <scope>NUCLEOTIDE SEQUENCE [LARGE SCALE GENOMIC DNA]</scope>
    <source>
        <strain evidence="6 7">DSM 566</strain>
    </source>
</reference>
<evidence type="ECO:0000259" key="5">
    <source>
        <dbReference type="PROSITE" id="PS50931"/>
    </source>
</evidence>
<gene>
    <name evidence="6" type="ORF">C7444_104193</name>
</gene>
<keyword evidence="2" id="KW-0805">Transcription regulation</keyword>
<comment type="caution">
    <text evidence="6">The sequence shown here is derived from an EMBL/GenBank/DDBJ whole genome shotgun (WGS) entry which is preliminary data.</text>
</comment>
<dbReference type="PANTHER" id="PTHR30118:SF15">
    <property type="entry name" value="TRANSCRIPTIONAL REGULATORY PROTEIN"/>
    <property type="match status" value="1"/>
</dbReference>
<dbReference type="OrthoDB" id="8583877at2"/>
<keyword evidence="4" id="KW-0804">Transcription</keyword>
<dbReference type="RefSeq" id="WP_110399973.1">
    <property type="nucleotide sequence ID" value="NZ_QJJS01000004.1"/>
</dbReference>
<evidence type="ECO:0000256" key="2">
    <source>
        <dbReference type="ARBA" id="ARBA00023015"/>
    </source>
</evidence>
<sequence>MDIRTVDLNLLLAFDAMLEQRSVTRAGEAIGLSQPAMSAAVARLRTLFDDPLFVKTGAQMQPTARAQALAEPVRRVVQTIRSEILRPGGFDPARSERTFTLITPDIGEMQFVPPLLARLAAQAPGVRLNVVSRPRTAAADALASGAADLAIGYFPDLKGAGFFQQKLFDNRHVCIVRRDHPRAGDGTIHLDDYLALGHVVVRPDGREHVYEQHLERRGIDRKVVLQLSHFMSLLPVIEGSDLLATVPMDLAQICQRYAQVCILESPISAPAIPVHQFWHRRAHKDAAGVWLRAQVATLFGRASADS</sequence>
<organism evidence="6 7">
    <name type="scientific">Sphaerotilus hippei</name>
    <dbReference type="NCBI Taxonomy" id="744406"/>
    <lineage>
        <taxon>Bacteria</taxon>
        <taxon>Pseudomonadati</taxon>
        <taxon>Pseudomonadota</taxon>
        <taxon>Betaproteobacteria</taxon>
        <taxon>Burkholderiales</taxon>
        <taxon>Sphaerotilaceae</taxon>
        <taxon>Sphaerotilus</taxon>
    </lineage>
</organism>
<comment type="similarity">
    <text evidence="1">Belongs to the LysR transcriptional regulatory family.</text>
</comment>
<dbReference type="EMBL" id="QJJS01000004">
    <property type="protein sequence ID" value="PXW97590.1"/>
    <property type="molecule type" value="Genomic_DNA"/>
</dbReference>